<evidence type="ECO:0000313" key="5">
    <source>
        <dbReference type="Proteomes" id="UP000275078"/>
    </source>
</evidence>
<proteinExistence type="inferred from homology"/>
<evidence type="ECO:0000256" key="2">
    <source>
        <dbReference type="PROSITE-ProRule" id="PRU00708"/>
    </source>
</evidence>
<dbReference type="InterPro" id="IPR011990">
    <property type="entry name" value="TPR-like_helical_dom_sf"/>
</dbReference>
<organism evidence="4 5">
    <name type="scientific">Ascobolus immersus RN42</name>
    <dbReference type="NCBI Taxonomy" id="1160509"/>
    <lineage>
        <taxon>Eukaryota</taxon>
        <taxon>Fungi</taxon>
        <taxon>Dikarya</taxon>
        <taxon>Ascomycota</taxon>
        <taxon>Pezizomycotina</taxon>
        <taxon>Pezizomycetes</taxon>
        <taxon>Pezizales</taxon>
        <taxon>Ascobolaceae</taxon>
        <taxon>Ascobolus</taxon>
    </lineage>
</organism>
<feature type="repeat" description="PPR" evidence="2">
    <location>
        <begin position="1199"/>
        <end position="1233"/>
    </location>
</feature>
<feature type="region of interest" description="Disordered" evidence="3">
    <location>
        <begin position="266"/>
        <end position="384"/>
    </location>
</feature>
<dbReference type="EMBL" id="ML119708">
    <property type="protein sequence ID" value="RPA78661.1"/>
    <property type="molecule type" value="Genomic_DNA"/>
</dbReference>
<evidence type="ECO:0000256" key="1">
    <source>
        <dbReference type="ARBA" id="ARBA00007626"/>
    </source>
</evidence>
<evidence type="ECO:0008006" key="6">
    <source>
        <dbReference type="Google" id="ProtNLM"/>
    </source>
</evidence>
<feature type="compositionally biased region" description="Basic and acidic residues" evidence="3">
    <location>
        <begin position="194"/>
        <end position="221"/>
    </location>
</feature>
<feature type="compositionally biased region" description="Polar residues" evidence="3">
    <location>
        <begin position="96"/>
        <end position="108"/>
    </location>
</feature>
<dbReference type="Pfam" id="PF13041">
    <property type="entry name" value="PPR_2"/>
    <property type="match status" value="2"/>
</dbReference>
<feature type="compositionally biased region" description="Low complexity" evidence="3">
    <location>
        <begin position="47"/>
        <end position="57"/>
    </location>
</feature>
<reference evidence="4 5" key="1">
    <citation type="journal article" date="2018" name="Nat. Ecol. Evol.">
        <title>Pezizomycetes genomes reveal the molecular basis of ectomycorrhizal truffle lifestyle.</title>
        <authorList>
            <person name="Murat C."/>
            <person name="Payen T."/>
            <person name="Noel B."/>
            <person name="Kuo A."/>
            <person name="Morin E."/>
            <person name="Chen J."/>
            <person name="Kohler A."/>
            <person name="Krizsan K."/>
            <person name="Balestrini R."/>
            <person name="Da Silva C."/>
            <person name="Montanini B."/>
            <person name="Hainaut M."/>
            <person name="Levati E."/>
            <person name="Barry K.W."/>
            <person name="Belfiori B."/>
            <person name="Cichocki N."/>
            <person name="Clum A."/>
            <person name="Dockter R.B."/>
            <person name="Fauchery L."/>
            <person name="Guy J."/>
            <person name="Iotti M."/>
            <person name="Le Tacon F."/>
            <person name="Lindquist E.A."/>
            <person name="Lipzen A."/>
            <person name="Malagnac F."/>
            <person name="Mello A."/>
            <person name="Molinier V."/>
            <person name="Miyauchi S."/>
            <person name="Poulain J."/>
            <person name="Riccioni C."/>
            <person name="Rubini A."/>
            <person name="Sitrit Y."/>
            <person name="Splivallo R."/>
            <person name="Traeger S."/>
            <person name="Wang M."/>
            <person name="Zifcakova L."/>
            <person name="Wipf D."/>
            <person name="Zambonelli A."/>
            <person name="Paolocci F."/>
            <person name="Nowrousian M."/>
            <person name="Ottonello S."/>
            <person name="Baldrian P."/>
            <person name="Spatafora J.W."/>
            <person name="Henrissat B."/>
            <person name="Nagy L.G."/>
            <person name="Aury J.M."/>
            <person name="Wincker P."/>
            <person name="Grigoriev I.V."/>
            <person name="Bonfante P."/>
            <person name="Martin F.M."/>
        </authorList>
    </citation>
    <scope>NUCLEOTIDE SEQUENCE [LARGE SCALE GENOMIC DNA]</scope>
    <source>
        <strain evidence="4 5">RN42</strain>
    </source>
</reference>
<dbReference type="Proteomes" id="UP000275078">
    <property type="component" value="Unassembled WGS sequence"/>
</dbReference>
<feature type="region of interest" description="Disordered" evidence="3">
    <location>
        <begin position="558"/>
        <end position="634"/>
    </location>
</feature>
<sequence length="1382" mass="155538">MRTFLPANRVLCLICASRQSVIRTSGPRRQRRTLVNTAQARESQLHSTTSTSSASADSPPPPAPQRTSDPVDSTFGDGTGLQNEGGKIMDGAGPSVTRNPSISDATSASSPPNHNNKKKSRRKGNSESKAIEAGSRPDASSHGAAPPPPRKEPKDGLRKKSQPETSTTTPTTAPTVPRIRRPAVHTPTPIFETVKVESKSISKRTEAKSGAAKPRDGDHKKPQTATATPITNPRILRPTIQPVNEPRPIFETVKVESKTVEAKQEVVEPSKPVVDPQKLVEEVIKRSQNAKRKKKKKKDSAPGKIEEEAPLPSKILFRFEIKPSSKNGDESTEIKVHHTKAPDLDQARQNAKLTHTPSDSGSASRPPKPSEGIGTVGKKAKEPLEAPALELLERSRQLFESGLATPPIAGHRPLRVKLWDTVAVKREDPVRPSRLEDLSTLDDTTERFTALNIDPSFQQQPETKQPEAGQQEETWVDKKEISLVDRKLLANVRLALEREGFVPKPKPEALKTEDTPKYEKLKSGLYRKHRDYEVPGFPSFEKPPERLFFPWARRKEANAEGGNSSEQAEDVQKSDNSTGSVTGSRAPSLSESFGEVLGDVKHKAATERTEAQVPGKDSTAASGQQPNGKARGMSVSQILSSLPEGDWSRSRAKAVKPDLDFKGSVKRFQSKGPEATLIKAAHEGNLDLALEALFHEGLLEAPARSIDERVFVAWRIKDMIKKKYPHMDAADYIKIIFRLATYGGVTFSHYWECFRKIITTTDDSELLERVLCKGIQLIPGFFTGQDEAPKTTDGSENKSEEPLDGQLMDGADLLLGLDKEHALGKQKSEVEEDVDLESEDMTPEEKAEAARNRRIFDPKLMIPTTGADNKYKENFWTLLIAIHARLKRRGYSTERLERFEEVLSRLRIWPTNDTCKWVISRFDIPDEERVEWWNTITWFNRTMLVRGDMGLKRKMIVMVKNRHPGPIEDLYAFLRNEPATKDRMTDYHYGLFVSAFFTCREPHRGMEVLNDMIEAVGTPGLRSWTMMMLGCSRGQDMVALHDVWSKMLSMGQIPDQLCWTTRIHGYFLAGQPQNGMAVLKEMEAYGETAGIEVVNAIVDGLLRHHFFNEALKIFQKSLESGIEPNLWSYNTLIRGFIFEGKVEETPLLLEQMKSHGLYPDVISFSMILWGLVSTRGSAFSIEFLYPYLEGMREQGHEANVQTYTCLLNALLRRDDIPSAKKVLELMAKNGIKKNAYTYTILVQYFAKIGRLDAMEECWKQMKSEKVRPDMITYQLTVEAFAKTIRRTLDKPPWEAQRMMYWLQEMIRVPINPRMGTFVAVLKRLLSEGLYEDAKTLVDLVSEMRGRVVIEQREGWVAGSYAHFEFWDIAEKMGWAPRLERNF</sequence>
<feature type="compositionally biased region" description="Low complexity" evidence="3">
    <location>
        <begin position="163"/>
        <end position="177"/>
    </location>
</feature>
<dbReference type="InterPro" id="IPR002885">
    <property type="entry name" value="PPR_rpt"/>
</dbReference>
<dbReference type="OrthoDB" id="185373at2759"/>
<name>A0A3N4I369_ASCIM</name>
<gene>
    <name evidence="4" type="ORF">BJ508DRAFT_308995</name>
</gene>
<feature type="region of interest" description="Disordered" evidence="3">
    <location>
        <begin position="824"/>
        <end position="849"/>
    </location>
</feature>
<dbReference type="Pfam" id="PF01535">
    <property type="entry name" value="PPR"/>
    <property type="match status" value="2"/>
</dbReference>
<keyword evidence="5" id="KW-1185">Reference proteome</keyword>
<feature type="compositionally biased region" description="Polar residues" evidence="3">
    <location>
        <begin position="574"/>
        <end position="591"/>
    </location>
</feature>
<feature type="region of interest" description="Disordered" evidence="3">
    <location>
        <begin position="783"/>
        <end position="805"/>
    </location>
</feature>
<feature type="compositionally biased region" description="Basic and acidic residues" evidence="3">
    <location>
        <begin position="317"/>
        <end position="346"/>
    </location>
</feature>
<dbReference type="NCBIfam" id="TIGR00756">
    <property type="entry name" value="PPR"/>
    <property type="match status" value="4"/>
</dbReference>
<feature type="compositionally biased region" description="Basic and acidic residues" evidence="3">
    <location>
        <begin position="787"/>
        <end position="801"/>
    </location>
</feature>
<dbReference type="STRING" id="1160509.A0A3N4I369"/>
<feature type="compositionally biased region" description="Polar residues" evidence="3">
    <location>
        <begin position="33"/>
        <end position="46"/>
    </location>
</feature>
<feature type="repeat" description="PPR" evidence="2">
    <location>
        <begin position="1234"/>
        <end position="1268"/>
    </location>
</feature>
<dbReference type="Gene3D" id="1.25.40.10">
    <property type="entry name" value="Tetratricopeptide repeat domain"/>
    <property type="match status" value="3"/>
</dbReference>
<accession>A0A3N4I369</accession>
<comment type="similarity">
    <text evidence="1">Belongs to the PPR family. P subfamily.</text>
</comment>
<feature type="compositionally biased region" description="Basic residues" evidence="3">
    <location>
        <begin position="288"/>
        <end position="298"/>
    </location>
</feature>
<dbReference type="PANTHER" id="PTHR46128">
    <property type="entry name" value="MITOCHONDRIAL GROUP I INTRON SPLICING FACTOR CCM1"/>
    <property type="match status" value="1"/>
</dbReference>
<feature type="repeat" description="PPR" evidence="2">
    <location>
        <begin position="1125"/>
        <end position="1159"/>
    </location>
</feature>
<evidence type="ECO:0000256" key="3">
    <source>
        <dbReference type="SAM" id="MobiDB-lite"/>
    </source>
</evidence>
<feature type="region of interest" description="Disordered" evidence="3">
    <location>
        <begin position="24"/>
        <end position="243"/>
    </location>
</feature>
<evidence type="ECO:0000313" key="4">
    <source>
        <dbReference type="EMBL" id="RPA78661.1"/>
    </source>
</evidence>
<feature type="compositionally biased region" description="Basic and acidic residues" evidence="3">
    <location>
        <begin position="598"/>
        <end position="610"/>
    </location>
</feature>
<feature type="compositionally biased region" description="Polar residues" evidence="3">
    <location>
        <begin position="347"/>
        <end position="363"/>
    </location>
</feature>
<feature type="repeat" description="PPR" evidence="2">
    <location>
        <begin position="1090"/>
        <end position="1124"/>
    </location>
</feature>
<feature type="compositionally biased region" description="Acidic residues" evidence="3">
    <location>
        <begin position="830"/>
        <end position="842"/>
    </location>
</feature>
<feature type="compositionally biased region" description="Basic and acidic residues" evidence="3">
    <location>
        <begin position="149"/>
        <end position="162"/>
    </location>
</feature>
<dbReference type="InterPro" id="IPR050872">
    <property type="entry name" value="PPR_P_subfamily"/>
</dbReference>
<dbReference type="PROSITE" id="PS51375">
    <property type="entry name" value="PPR"/>
    <property type="match status" value="4"/>
</dbReference>
<protein>
    <recommendedName>
        <fullName evidence="6">Pentacotripeptide-repeat region of PRORP domain-containing protein</fullName>
    </recommendedName>
</protein>
<dbReference type="PANTHER" id="PTHR46128:SF211">
    <property type="entry name" value="PENTACOTRIPEPTIDE-REPEAT REGION OF PRORP DOMAIN-CONTAINING PROTEIN"/>
    <property type="match status" value="1"/>
</dbReference>